<evidence type="ECO:0000256" key="1">
    <source>
        <dbReference type="SAM" id="MobiDB-lite"/>
    </source>
</evidence>
<comment type="caution">
    <text evidence="2">The sequence shown here is derived from an EMBL/GenBank/DDBJ whole genome shotgun (WGS) entry which is preliminary data.</text>
</comment>
<sequence length="557" mass="63129">MPKRKGQKRGGAGAVSDSSSDSEYQLDAKHKKKRTSVQSVDPARRVPRRKKGSDDVSPDESLDEVPRQIGHKKINKTSEYSDLEKGKLDYDRDISRLLPGTQWCCGCKDDPIFPKLKCAYCAQSVCYSSVGSKACLELDDSFLEEMTDLPANWTFECPGCAMDRHTAANRNALNSFRYFGFTDSHGKLRKNVIKNIRNREFDFFRPIRLPTLGLVQIQLPDGPDDFEVPFKLTELLVSGHATGVVSAKEVLSGKLDVPEVPIDGAASPRPIVKSKICFDFSDQYGKEQYGKDISGVMTAFERMGVNEVVIFIVTHTDPESGDLHFAPNHKGAERLEVVLHGLVPPSLRNWLIRRNSHMFLIACGSKLLTRSGYNYLHDWVSRQYFDHMFCFPTPNLQPRRIARFIAHYVERVIYELVAPDRAIPQILEEDPRMGLHTHVLHLSSLGQARVNARRYVWSQRSRRPFGYPSPTYCPVCQFVKSYDCDGMNHSRNTLTWYCQGTLLAKDNSQTGFEAGCSESVTVSLTREERELRRGGGAICGSWQSHRFEWSEELIARF</sequence>
<accession>A0ABR1J2D9</accession>
<evidence type="ECO:0000313" key="3">
    <source>
        <dbReference type="Proteomes" id="UP001498398"/>
    </source>
</evidence>
<dbReference type="Proteomes" id="UP001498398">
    <property type="component" value="Unassembled WGS sequence"/>
</dbReference>
<keyword evidence="3" id="KW-1185">Reference proteome</keyword>
<protein>
    <submittedName>
        <fullName evidence="2">Uncharacterized protein</fullName>
    </submittedName>
</protein>
<gene>
    <name evidence="2" type="ORF">VKT23_014302</name>
</gene>
<proteinExistence type="predicted"/>
<dbReference type="EMBL" id="JBANRG010000042">
    <property type="protein sequence ID" value="KAK7447088.1"/>
    <property type="molecule type" value="Genomic_DNA"/>
</dbReference>
<organism evidence="2 3">
    <name type="scientific">Marasmiellus scandens</name>
    <dbReference type="NCBI Taxonomy" id="2682957"/>
    <lineage>
        <taxon>Eukaryota</taxon>
        <taxon>Fungi</taxon>
        <taxon>Dikarya</taxon>
        <taxon>Basidiomycota</taxon>
        <taxon>Agaricomycotina</taxon>
        <taxon>Agaricomycetes</taxon>
        <taxon>Agaricomycetidae</taxon>
        <taxon>Agaricales</taxon>
        <taxon>Marasmiineae</taxon>
        <taxon>Omphalotaceae</taxon>
        <taxon>Marasmiellus</taxon>
    </lineage>
</organism>
<evidence type="ECO:0000313" key="2">
    <source>
        <dbReference type="EMBL" id="KAK7447088.1"/>
    </source>
</evidence>
<reference evidence="2 3" key="1">
    <citation type="submission" date="2024-01" db="EMBL/GenBank/DDBJ databases">
        <title>A draft genome for the cacao thread blight pathogen Marasmiellus scandens.</title>
        <authorList>
            <person name="Baruah I.K."/>
            <person name="Leung J."/>
            <person name="Bukari Y."/>
            <person name="Amoako-Attah I."/>
            <person name="Meinhardt L.W."/>
            <person name="Bailey B.A."/>
            <person name="Cohen S.P."/>
        </authorList>
    </citation>
    <scope>NUCLEOTIDE SEQUENCE [LARGE SCALE GENOMIC DNA]</scope>
    <source>
        <strain evidence="2 3">GH-19</strain>
    </source>
</reference>
<feature type="region of interest" description="Disordered" evidence="1">
    <location>
        <begin position="1"/>
        <end position="76"/>
    </location>
</feature>
<name>A0ABR1J2D9_9AGAR</name>